<protein>
    <submittedName>
        <fullName evidence="6">Site-specific recombinase XerD</fullName>
    </submittedName>
</protein>
<evidence type="ECO:0000256" key="1">
    <source>
        <dbReference type="ARBA" id="ARBA00004496"/>
    </source>
</evidence>
<dbReference type="PANTHER" id="PTHR30349">
    <property type="entry name" value="PHAGE INTEGRASE-RELATED"/>
    <property type="match status" value="1"/>
</dbReference>
<dbReference type="GO" id="GO:0003677">
    <property type="term" value="F:DNA binding"/>
    <property type="evidence" value="ECO:0007669"/>
    <property type="project" value="UniProtKB-KW"/>
</dbReference>
<dbReference type="RefSeq" id="WP_099019713.1">
    <property type="nucleotide sequence ID" value="NZ_NIHB01000003.1"/>
</dbReference>
<dbReference type="Gene3D" id="1.10.443.10">
    <property type="entry name" value="Intergrase catalytic core"/>
    <property type="match status" value="1"/>
</dbReference>
<evidence type="ECO:0000256" key="4">
    <source>
        <dbReference type="ARBA" id="ARBA00023172"/>
    </source>
</evidence>
<dbReference type="AlphaFoldDB" id="A0A4R6XJZ4"/>
<evidence type="ECO:0000256" key="2">
    <source>
        <dbReference type="ARBA" id="ARBA00022908"/>
    </source>
</evidence>
<proteinExistence type="predicted"/>
<dbReference type="InterPro" id="IPR010998">
    <property type="entry name" value="Integrase_recombinase_N"/>
</dbReference>
<sequence length="415" mass="48947">MAVPYPTPLYPVYAELRDMSLSDYPQLQTYLSELDDWQREHWQWGKQFLEYIGRNKSEHTFIRFRNEIERFLLWSFLIKQTPIDSYKKSDVLDYADFCWRPPVRWIETSNNDRFSFDSGFFISNKQWCPFKLQAPKSHKIKEIDKKTYRPSQQTLISTFTAVTSFYNYLMGEELCPGNPAQIAKKDCKHFITESQVKEPKRLTEQQWQYVLDTAVKMADDNPLYERNLFIIASLKVLFLRISELSERDAWSPEMGHFWQDSSRNWWLRVYGKGRKIRDVTVPSDYLKFLKRYRTSRNLPALPISDEKSVMIEKIRGQGGMTSRHLRRLVQDTFDHAYQQMSQSVGAGEARKLKEATTHWLRHTGASMEIERGRALKDLSEDLGHASMATTDTVYVQTENKKRAESGKSRKVNHDN</sequence>
<name>A0A4R6XJZ4_9GAMM</name>
<dbReference type="InterPro" id="IPR011010">
    <property type="entry name" value="DNA_brk_join_enz"/>
</dbReference>
<dbReference type="GO" id="GO:0015074">
    <property type="term" value="P:DNA integration"/>
    <property type="evidence" value="ECO:0007669"/>
    <property type="project" value="UniProtKB-KW"/>
</dbReference>
<evidence type="ECO:0000256" key="3">
    <source>
        <dbReference type="ARBA" id="ARBA00023125"/>
    </source>
</evidence>
<accession>A0A4R6XJZ4</accession>
<organism evidence="6 7">
    <name type="scientific">Marinicella litoralis</name>
    <dbReference type="NCBI Taxonomy" id="644220"/>
    <lineage>
        <taxon>Bacteria</taxon>
        <taxon>Pseudomonadati</taxon>
        <taxon>Pseudomonadota</taxon>
        <taxon>Gammaproteobacteria</taxon>
        <taxon>Lysobacterales</taxon>
        <taxon>Marinicellaceae</taxon>
        <taxon>Marinicella</taxon>
    </lineage>
</organism>
<comment type="caution">
    <text evidence="6">The sequence shown here is derived from an EMBL/GenBank/DDBJ whole genome shotgun (WGS) entry which is preliminary data.</text>
</comment>
<dbReference type="CDD" id="cd00397">
    <property type="entry name" value="DNA_BRE_C"/>
    <property type="match status" value="1"/>
</dbReference>
<evidence type="ECO:0000313" key="6">
    <source>
        <dbReference type="EMBL" id="TDR18270.1"/>
    </source>
</evidence>
<dbReference type="PROSITE" id="PS51898">
    <property type="entry name" value="TYR_RECOMBINASE"/>
    <property type="match status" value="1"/>
</dbReference>
<keyword evidence="2" id="KW-0229">DNA integration</keyword>
<comment type="subcellular location">
    <subcellularLocation>
        <location evidence="1">Cytoplasm</location>
    </subcellularLocation>
</comment>
<dbReference type="GO" id="GO:0005737">
    <property type="term" value="C:cytoplasm"/>
    <property type="evidence" value="ECO:0007669"/>
    <property type="project" value="UniProtKB-SubCell"/>
</dbReference>
<dbReference type="SUPFAM" id="SSF56349">
    <property type="entry name" value="DNA breaking-rejoining enzymes"/>
    <property type="match status" value="1"/>
</dbReference>
<feature type="domain" description="Tyr recombinase" evidence="5">
    <location>
        <begin position="197"/>
        <end position="408"/>
    </location>
</feature>
<reference evidence="6 7" key="1">
    <citation type="submission" date="2019-03" db="EMBL/GenBank/DDBJ databases">
        <title>Genomic Encyclopedia of Type Strains, Phase IV (KMG-IV): sequencing the most valuable type-strain genomes for metagenomic binning, comparative biology and taxonomic classification.</title>
        <authorList>
            <person name="Goeker M."/>
        </authorList>
    </citation>
    <scope>NUCLEOTIDE SEQUENCE [LARGE SCALE GENOMIC DNA]</scope>
    <source>
        <strain evidence="6 7">DSM 25488</strain>
    </source>
</reference>
<dbReference type="GO" id="GO:0006310">
    <property type="term" value="P:DNA recombination"/>
    <property type="evidence" value="ECO:0007669"/>
    <property type="project" value="UniProtKB-KW"/>
</dbReference>
<evidence type="ECO:0000313" key="7">
    <source>
        <dbReference type="Proteomes" id="UP000295724"/>
    </source>
</evidence>
<dbReference type="OrthoDB" id="8610787at2"/>
<keyword evidence="4" id="KW-0233">DNA recombination</keyword>
<dbReference type="Gene3D" id="1.10.150.130">
    <property type="match status" value="1"/>
</dbReference>
<keyword evidence="3" id="KW-0238">DNA-binding</keyword>
<dbReference type="InterPro" id="IPR002104">
    <property type="entry name" value="Integrase_catalytic"/>
</dbReference>
<dbReference type="EMBL" id="SNZB01000005">
    <property type="protein sequence ID" value="TDR18270.1"/>
    <property type="molecule type" value="Genomic_DNA"/>
</dbReference>
<gene>
    <name evidence="6" type="ORF">C8D91_2185</name>
</gene>
<dbReference type="Pfam" id="PF00589">
    <property type="entry name" value="Phage_integrase"/>
    <property type="match status" value="1"/>
</dbReference>
<dbReference type="Proteomes" id="UP000295724">
    <property type="component" value="Unassembled WGS sequence"/>
</dbReference>
<dbReference type="InterPro" id="IPR013762">
    <property type="entry name" value="Integrase-like_cat_sf"/>
</dbReference>
<evidence type="ECO:0000259" key="5">
    <source>
        <dbReference type="PROSITE" id="PS51898"/>
    </source>
</evidence>
<dbReference type="PANTHER" id="PTHR30349:SF77">
    <property type="entry name" value="TYROSINE RECOMBINASE XERC"/>
    <property type="match status" value="1"/>
</dbReference>
<keyword evidence="7" id="KW-1185">Reference proteome</keyword>
<dbReference type="InterPro" id="IPR050090">
    <property type="entry name" value="Tyrosine_recombinase_XerCD"/>
</dbReference>